<feature type="non-terminal residue" evidence="1">
    <location>
        <position position="83"/>
    </location>
</feature>
<dbReference type="HOGENOM" id="CLU_2547773_0_0_9"/>
<keyword evidence="2" id="KW-1185">Reference proteome</keyword>
<reference evidence="1 2" key="1">
    <citation type="submission" date="2011-11" db="EMBL/GenBank/DDBJ databases">
        <title>The Genome Sequence of Dialister succinatiphilus YIT 11850.</title>
        <authorList>
            <consortium name="The Broad Institute Genome Sequencing Platform"/>
            <person name="Earl A."/>
            <person name="Ward D."/>
            <person name="Feldgarden M."/>
            <person name="Gevers D."/>
            <person name="Morotomi M."/>
            <person name="Young S.K."/>
            <person name="Zeng Q."/>
            <person name="Gargeya S."/>
            <person name="Fitzgerald M."/>
            <person name="Haas B."/>
            <person name="Abouelleil A."/>
            <person name="Alvarado L."/>
            <person name="Arachchi H.M."/>
            <person name="Berlin A."/>
            <person name="Brown A."/>
            <person name="Chapman S.B."/>
            <person name="Dunbar C."/>
            <person name="Gearin G."/>
            <person name="Goldberg J."/>
            <person name="Griggs A."/>
            <person name="Gujja S."/>
            <person name="Heiman D."/>
            <person name="Howarth C."/>
            <person name="Lui A."/>
            <person name="MacDonald P.J.P."/>
            <person name="Montmayeur A."/>
            <person name="Murphy C."/>
            <person name="Neiman D."/>
            <person name="Pearson M."/>
            <person name="Priest M."/>
            <person name="Roberts A."/>
            <person name="Saif S."/>
            <person name="Shea T."/>
            <person name="Sisk P."/>
            <person name="Stolte C."/>
            <person name="Sykes S."/>
            <person name="Wortman J."/>
            <person name="Nusbaum C."/>
            <person name="Birren B."/>
        </authorList>
    </citation>
    <scope>NUCLEOTIDE SEQUENCE [LARGE SCALE GENOMIC DNA]</scope>
    <source>
        <strain evidence="1 2">YIT 11850</strain>
    </source>
</reference>
<dbReference type="Proteomes" id="UP000003277">
    <property type="component" value="Unassembled WGS sequence"/>
</dbReference>
<gene>
    <name evidence="1" type="ORF">HMPREF9453_02066</name>
</gene>
<dbReference type="STRING" id="742743.HMPREF9453_02066"/>
<dbReference type="AlphaFoldDB" id="H1D378"/>
<name>H1D378_9FIRM</name>
<evidence type="ECO:0000313" key="1">
    <source>
        <dbReference type="EMBL" id="EHO62003.1"/>
    </source>
</evidence>
<comment type="caution">
    <text evidence="1">The sequence shown here is derived from an EMBL/GenBank/DDBJ whole genome shotgun (WGS) entry which is preliminary data.</text>
</comment>
<dbReference type="EMBL" id="ADLT01000077">
    <property type="protein sequence ID" value="EHO62003.1"/>
    <property type="molecule type" value="Genomic_DNA"/>
</dbReference>
<proteinExistence type="predicted"/>
<organism evidence="1 2">
    <name type="scientific">Dialister succinatiphilus YIT 11850</name>
    <dbReference type="NCBI Taxonomy" id="742743"/>
    <lineage>
        <taxon>Bacteria</taxon>
        <taxon>Bacillati</taxon>
        <taxon>Bacillota</taxon>
        <taxon>Negativicutes</taxon>
        <taxon>Veillonellales</taxon>
        <taxon>Veillonellaceae</taxon>
        <taxon>Dialister</taxon>
    </lineage>
</organism>
<protein>
    <submittedName>
        <fullName evidence="1">Uncharacterized protein</fullName>
    </submittedName>
</protein>
<evidence type="ECO:0000313" key="2">
    <source>
        <dbReference type="Proteomes" id="UP000003277"/>
    </source>
</evidence>
<accession>H1D378</accession>
<sequence length="83" mass="8560">MVAPSRAQILKKGRAPSVISTVAGQPPIGKPLIVQARGQLRLTWRLYAESPQSGEISPSHGTGGIAVGDLSTQSIMGAVPVCL</sequence>